<dbReference type="SUPFAM" id="SSF103473">
    <property type="entry name" value="MFS general substrate transporter"/>
    <property type="match status" value="1"/>
</dbReference>
<dbReference type="InterPro" id="IPR020846">
    <property type="entry name" value="MFS_dom"/>
</dbReference>
<feature type="transmembrane region" description="Helical" evidence="7">
    <location>
        <begin position="169"/>
        <end position="188"/>
    </location>
</feature>
<proteinExistence type="predicted"/>
<evidence type="ECO:0000256" key="7">
    <source>
        <dbReference type="SAM" id="Phobius"/>
    </source>
</evidence>
<feature type="transmembrane region" description="Helical" evidence="7">
    <location>
        <begin position="252"/>
        <end position="271"/>
    </location>
</feature>
<dbReference type="InterPro" id="IPR010290">
    <property type="entry name" value="TM_effector"/>
</dbReference>
<evidence type="ECO:0000256" key="2">
    <source>
        <dbReference type="ARBA" id="ARBA00022448"/>
    </source>
</evidence>
<evidence type="ECO:0000256" key="1">
    <source>
        <dbReference type="ARBA" id="ARBA00004651"/>
    </source>
</evidence>
<feature type="transmembrane region" description="Helical" evidence="7">
    <location>
        <begin position="102"/>
        <end position="120"/>
    </location>
</feature>
<accession>A0ABP8VVA0</accession>
<dbReference type="Proteomes" id="UP001501295">
    <property type="component" value="Unassembled WGS sequence"/>
</dbReference>
<sequence length="418" mass="42779">MNWSLLRLGGFRALWSGRLLSWIASGIGPLALAFAALDLGAGASGLGLVVAARSVPNLLLILFGGTLADRLPRRTVAIGASALSALSLAGMALLLATGMATLPLLAVAGALNGIGAAYFAPATSAMLRETVGDDLVRDATILNRVSMNIGLVLGTAGGGGLVGSFSPEIALAVGSLLFTGALAFFAGLPRASFVSPRRVSFARDLALGLAFVARTRWLLWTLLLALLGQLAFAAGVQVLGPIAADHSFGRTLWGFAGAVQTVGLVFGAVLAGRIRGRLRLAIASLGVAGMALPLLILALVLVVHYGVVDPLHWFFWLSVALFAASVGLELFTVPLDVTIQLQVPRTYLARVYSCLTLATLAGMPLGEVVAGPLARLVGAPLLLTGLAVLVMLAAGAVALSPRVRRADSALVAPGPVPR</sequence>
<reference evidence="10" key="1">
    <citation type="journal article" date="2019" name="Int. J. Syst. Evol. Microbiol.">
        <title>The Global Catalogue of Microorganisms (GCM) 10K type strain sequencing project: providing services to taxonomists for standard genome sequencing and annotation.</title>
        <authorList>
            <consortium name="The Broad Institute Genomics Platform"/>
            <consortium name="The Broad Institute Genome Sequencing Center for Infectious Disease"/>
            <person name="Wu L."/>
            <person name="Ma J."/>
        </authorList>
    </citation>
    <scope>NUCLEOTIDE SEQUENCE [LARGE SCALE GENOMIC DNA]</scope>
    <source>
        <strain evidence="10">JCM 18956</strain>
    </source>
</reference>
<feature type="transmembrane region" description="Helical" evidence="7">
    <location>
        <begin position="20"/>
        <end position="37"/>
    </location>
</feature>
<feature type="transmembrane region" description="Helical" evidence="7">
    <location>
        <begin position="283"/>
        <end position="307"/>
    </location>
</feature>
<dbReference type="CDD" id="cd06173">
    <property type="entry name" value="MFS_MefA_like"/>
    <property type="match status" value="1"/>
</dbReference>
<gene>
    <name evidence="9" type="ORF">GCM10025780_16360</name>
</gene>
<feature type="transmembrane region" description="Helical" evidence="7">
    <location>
        <begin position="217"/>
        <end position="240"/>
    </location>
</feature>
<evidence type="ECO:0000313" key="9">
    <source>
        <dbReference type="EMBL" id="GAA4672901.1"/>
    </source>
</evidence>
<feature type="domain" description="Major facilitator superfamily (MFS) profile" evidence="8">
    <location>
        <begin position="1"/>
        <end position="404"/>
    </location>
</feature>
<name>A0ABP8VVA0_9MICO</name>
<dbReference type="Gene3D" id="1.20.1250.20">
    <property type="entry name" value="MFS general substrate transporter like domains"/>
    <property type="match status" value="1"/>
</dbReference>
<keyword evidence="6 7" id="KW-0472">Membrane</keyword>
<dbReference type="PROSITE" id="PS50850">
    <property type="entry name" value="MFS"/>
    <property type="match status" value="1"/>
</dbReference>
<feature type="transmembrane region" description="Helical" evidence="7">
    <location>
        <begin position="43"/>
        <end position="63"/>
    </location>
</feature>
<comment type="subcellular location">
    <subcellularLocation>
        <location evidence="1">Cell membrane</location>
        <topology evidence="1">Multi-pass membrane protein</topology>
    </subcellularLocation>
</comment>
<dbReference type="PANTHER" id="PTHR23513:SF6">
    <property type="entry name" value="MAJOR FACILITATOR SUPERFAMILY ASSOCIATED DOMAIN-CONTAINING PROTEIN"/>
    <property type="match status" value="1"/>
</dbReference>
<evidence type="ECO:0000313" key="10">
    <source>
        <dbReference type="Proteomes" id="UP001501295"/>
    </source>
</evidence>
<organism evidence="9 10">
    <name type="scientific">Frondihabitans cladoniiphilus</name>
    <dbReference type="NCBI Taxonomy" id="715785"/>
    <lineage>
        <taxon>Bacteria</taxon>
        <taxon>Bacillati</taxon>
        <taxon>Actinomycetota</taxon>
        <taxon>Actinomycetes</taxon>
        <taxon>Micrococcales</taxon>
        <taxon>Microbacteriaceae</taxon>
        <taxon>Frondihabitans</taxon>
    </lineage>
</organism>
<comment type="caution">
    <text evidence="9">The sequence shown here is derived from an EMBL/GenBank/DDBJ whole genome shotgun (WGS) entry which is preliminary data.</text>
</comment>
<feature type="transmembrane region" description="Helical" evidence="7">
    <location>
        <begin position="75"/>
        <end position="96"/>
    </location>
</feature>
<feature type="transmembrane region" description="Helical" evidence="7">
    <location>
        <begin position="347"/>
        <end position="365"/>
    </location>
</feature>
<protein>
    <submittedName>
        <fullName evidence="9">MFS transporter</fullName>
    </submittedName>
</protein>
<dbReference type="InterPro" id="IPR036259">
    <property type="entry name" value="MFS_trans_sf"/>
</dbReference>
<keyword evidence="4 7" id="KW-0812">Transmembrane</keyword>
<dbReference type="RefSeq" id="WP_345375338.1">
    <property type="nucleotide sequence ID" value="NZ_BAABLM010000003.1"/>
</dbReference>
<feature type="transmembrane region" description="Helical" evidence="7">
    <location>
        <begin position="313"/>
        <end position="335"/>
    </location>
</feature>
<dbReference type="EMBL" id="BAABLM010000003">
    <property type="protein sequence ID" value="GAA4672901.1"/>
    <property type="molecule type" value="Genomic_DNA"/>
</dbReference>
<feature type="transmembrane region" description="Helical" evidence="7">
    <location>
        <begin position="141"/>
        <end position="163"/>
    </location>
</feature>
<keyword evidence="5 7" id="KW-1133">Transmembrane helix</keyword>
<dbReference type="Pfam" id="PF05977">
    <property type="entry name" value="MFS_3"/>
    <property type="match status" value="1"/>
</dbReference>
<evidence type="ECO:0000256" key="6">
    <source>
        <dbReference type="ARBA" id="ARBA00023136"/>
    </source>
</evidence>
<evidence type="ECO:0000259" key="8">
    <source>
        <dbReference type="PROSITE" id="PS50850"/>
    </source>
</evidence>
<keyword evidence="3" id="KW-1003">Cell membrane</keyword>
<evidence type="ECO:0000256" key="5">
    <source>
        <dbReference type="ARBA" id="ARBA00022989"/>
    </source>
</evidence>
<keyword evidence="2" id="KW-0813">Transport</keyword>
<evidence type="ECO:0000256" key="3">
    <source>
        <dbReference type="ARBA" id="ARBA00022475"/>
    </source>
</evidence>
<evidence type="ECO:0000256" key="4">
    <source>
        <dbReference type="ARBA" id="ARBA00022692"/>
    </source>
</evidence>
<dbReference type="PANTHER" id="PTHR23513">
    <property type="entry name" value="INTEGRAL MEMBRANE EFFLUX PROTEIN-RELATED"/>
    <property type="match status" value="1"/>
</dbReference>
<feature type="transmembrane region" description="Helical" evidence="7">
    <location>
        <begin position="377"/>
        <end position="399"/>
    </location>
</feature>
<keyword evidence="10" id="KW-1185">Reference proteome</keyword>